<dbReference type="SUPFAM" id="SSF50729">
    <property type="entry name" value="PH domain-like"/>
    <property type="match status" value="1"/>
</dbReference>
<dbReference type="Gene3D" id="1.20.80.10">
    <property type="match status" value="1"/>
</dbReference>
<dbReference type="InterPro" id="IPR019749">
    <property type="entry name" value="Band_41_domain"/>
</dbReference>
<dbReference type="InterPro" id="IPR018980">
    <property type="entry name" value="FERM_PH-like_C"/>
</dbReference>
<dbReference type="Pfam" id="PF09379">
    <property type="entry name" value="FERM_N"/>
    <property type="match status" value="1"/>
</dbReference>
<keyword evidence="8" id="KW-1185">Reference proteome</keyword>
<dbReference type="InterPro" id="IPR000299">
    <property type="entry name" value="FERM_domain"/>
</dbReference>
<evidence type="ECO:0000256" key="5">
    <source>
        <dbReference type="ARBA" id="ARBA00022949"/>
    </source>
</evidence>
<evidence type="ECO:0000256" key="1">
    <source>
        <dbReference type="ARBA" id="ARBA00004282"/>
    </source>
</evidence>
<dbReference type="Pfam" id="PF09380">
    <property type="entry name" value="FERM_C"/>
    <property type="match status" value="1"/>
</dbReference>
<proteinExistence type="inferred from homology"/>
<protein>
    <submittedName>
        <fullName evidence="7">(African queen) hypothetical protein</fullName>
    </submittedName>
</protein>
<dbReference type="GO" id="GO:0005856">
    <property type="term" value="C:cytoskeleton"/>
    <property type="evidence" value="ECO:0007669"/>
    <property type="project" value="TreeGrafter"/>
</dbReference>
<dbReference type="SUPFAM" id="SSF53474">
    <property type="entry name" value="alpha/beta-Hydrolases"/>
    <property type="match status" value="1"/>
</dbReference>
<dbReference type="Gene3D" id="3.40.50.1820">
    <property type="entry name" value="alpha/beta hydrolase"/>
    <property type="match status" value="1"/>
</dbReference>
<dbReference type="CDD" id="cd01765">
    <property type="entry name" value="FERM_F0_F1"/>
    <property type="match status" value="1"/>
</dbReference>
<dbReference type="Pfam" id="PF00373">
    <property type="entry name" value="FERM_M"/>
    <property type="match status" value="1"/>
</dbReference>
<evidence type="ECO:0000313" key="7">
    <source>
        <dbReference type="EMBL" id="CAG9571086.1"/>
    </source>
</evidence>
<dbReference type="InterPro" id="IPR011993">
    <property type="entry name" value="PH-like_dom_sf"/>
</dbReference>
<name>A0A8J2VTX3_9NEOP</name>
<evidence type="ECO:0000256" key="3">
    <source>
        <dbReference type="ARBA" id="ARBA00010701"/>
    </source>
</evidence>
<organism evidence="7 8">
    <name type="scientific">Danaus chrysippus</name>
    <name type="common">African queen</name>
    <dbReference type="NCBI Taxonomy" id="151541"/>
    <lineage>
        <taxon>Eukaryota</taxon>
        <taxon>Metazoa</taxon>
        <taxon>Ecdysozoa</taxon>
        <taxon>Arthropoda</taxon>
        <taxon>Hexapoda</taxon>
        <taxon>Insecta</taxon>
        <taxon>Pterygota</taxon>
        <taxon>Neoptera</taxon>
        <taxon>Endopterygota</taxon>
        <taxon>Lepidoptera</taxon>
        <taxon>Glossata</taxon>
        <taxon>Ditrysia</taxon>
        <taxon>Papilionoidea</taxon>
        <taxon>Nymphalidae</taxon>
        <taxon>Danainae</taxon>
        <taxon>Danaini</taxon>
        <taxon>Danaina</taxon>
        <taxon>Danaus</taxon>
        <taxon>Anosia</taxon>
    </lineage>
</organism>
<dbReference type="Gene3D" id="2.30.29.30">
    <property type="entry name" value="Pleckstrin-homology domain (PH domain)/Phosphotyrosine-binding domain (PTB)"/>
    <property type="match status" value="1"/>
</dbReference>
<dbReference type="InterPro" id="IPR014352">
    <property type="entry name" value="FERM/acyl-CoA-bd_prot_sf"/>
</dbReference>
<feature type="domain" description="FERM" evidence="6">
    <location>
        <begin position="17"/>
        <end position="300"/>
    </location>
</feature>
<dbReference type="InterPro" id="IPR029071">
    <property type="entry name" value="Ubiquitin-like_domsf"/>
</dbReference>
<evidence type="ECO:0000256" key="4">
    <source>
        <dbReference type="ARBA" id="ARBA00022525"/>
    </source>
</evidence>
<dbReference type="GO" id="GO:0031032">
    <property type="term" value="P:actomyosin structure organization"/>
    <property type="evidence" value="ECO:0007669"/>
    <property type="project" value="TreeGrafter"/>
</dbReference>
<dbReference type="PRINTS" id="PR00935">
    <property type="entry name" value="BAND41"/>
</dbReference>
<dbReference type="EMBL" id="CAKASE010000066">
    <property type="protein sequence ID" value="CAG9571086.1"/>
    <property type="molecule type" value="Genomic_DNA"/>
</dbReference>
<dbReference type="InterPro" id="IPR013818">
    <property type="entry name" value="Lipase"/>
</dbReference>
<dbReference type="PROSITE" id="PS00661">
    <property type="entry name" value="FERM_2"/>
    <property type="match status" value="1"/>
</dbReference>
<dbReference type="SUPFAM" id="SSF54236">
    <property type="entry name" value="Ubiquitin-like"/>
    <property type="match status" value="1"/>
</dbReference>
<dbReference type="SUPFAM" id="SSF47031">
    <property type="entry name" value="Second domain of FERM"/>
    <property type="match status" value="1"/>
</dbReference>
<dbReference type="InterPro" id="IPR029058">
    <property type="entry name" value="AB_hydrolase_fold"/>
</dbReference>
<dbReference type="PANTHER" id="PTHR23280">
    <property type="entry name" value="4.1 G PROTEIN"/>
    <property type="match status" value="1"/>
</dbReference>
<dbReference type="GO" id="GO:0009887">
    <property type="term" value="P:animal organ morphogenesis"/>
    <property type="evidence" value="ECO:0007669"/>
    <property type="project" value="UniProtKB-ARBA"/>
</dbReference>
<dbReference type="GO" id="GO:0005886">
    <property type="term" value="C:plasma membrane"/>
    <property type="evidence" value="ECO:0007669"/>
    <property type="project" value="TreeGrafter"/>
</dbReference>
<reference evidence="7" key="1">
    <citation type="submission" date="2021-09" db="EMBL/GenBank/DDBJ databases">
        <authorList>
            <person name="Martin H S."/>
        </authorList>
    </citation>
    <scope>NUCLEOTIDE SEQUENCE</scope>
</reference>
<comment type="subcellular location">
    <subcellularLocation>
        <location evidence="1">Cell junction</location>
    </subcellularLocation>
    <subcellularLocation>
        <location evidence="2">Secreted</location>
    </subcellularLocation>
</comment>
<dbReference type="Pfam" id="PF00151">
    <property type="entry name" value="Lipase"/>
    <property type="match status" value="1"/>
</dbReference>
<dbReference type="Gene3D" id="3.10.20.90">
    <property type="entry name" value="Phosphatidylinositol 3-kinase Catalytic Subunit, Chain A, domain 1"/>
    <property type="match status" value="1"/>
</dbReference>
<dbReference type="PROSITE" id="PS50057">
    <property type="entry name" value="FERM_3"/>
    <property type="match status" value="1"/>
</dbReference>
<dbReference type="OrthoDB" id="199913at2759"/>
<evidence type="ECO:0000256" key="2">
    <source>
        <dbReference type="ARBA" id="ARBA00004613"/>
    </source>
</evidence>
<dbReference type="GO" id="GO:0030182">
    <property type="term" value="P:neuron differentiation"/>
    <property type="evidence" value="ECO:0007669"/>
    <property type="project" value="UniProtKB-ARBA"/>
</dbReference>
<dbReference type="PANTHER" id="PTHR23280:SF21">
    <property type="entry name" value="PROTEIN 4.1 HOMOLOG"/>
    <property type="match status" value="1"/>
</dbReference>
<dbReference type="FunFam" id="2.30.29.30:FF:000002">
    <property type="entry name" value="Band 4.1-like protein 5 isoform 1"/>
    <property type="match status" value="1"/>
</dbReference>
<keyword evidence="4" id="KW-0964">Secreted</keyword>
<dbReference type="PRINTS" id="PR00821">
    <property type="entry name" value="TAGLIPASE"/>
</dbReference>
<dbReference type="Proteomes" id="UP000789524">
    <property type="component" value="Unassembled WGS sequence"/>
</dbReference>
<sequence length="712" mass="79681">MRESLRRLASEDIPPRGRVRVELLTGEHITIDLDRKALGGDLLDLVCESLDVIEKDYFGLLHAQGEPRVWVHLGRRLSKTFKNEPWDVRFAVKFYPLEPSSLKDDMTRYQLTLALRRDLMEGRLTCSTITYALLASYVLQAEEGDRSAGEGGGGRLVTSHRAVPLHVLDEDMEMRVDELYRKHKGQTPAEAELNYLENAKKLALYGAEMHSVKDCDDVELSLAVCGRGIAVVRDGTIMNRFPWPKILKLSYNKRVFMIRLRAAESEQCECEVSFRLACSKDSERLWTSAVEHHVFFRRESPVKVERVSGFPVLGSRRLSCRRTLRQMRDTTVARPGFDMRGILSLFMSQLAMFMTAAQSLQNGTNIVDFLGRAIQKEVQAVKQPIDESIAFVGSSQCKNVKKLLGVSYEQLQETEPDLNGLTIVYRSKLITAIINMTYVVEALQSRSSEGAQELVLFAHGFTDDPSKDSFGNISEAYLGNGHSRVVALDGSSLIRWLYLRASTYVRFIGERIGHVLAAMVQHGQDPKKIHLVGHSLGAHIAGFIGKTFYNLTGTRIGRITGLDPAGPCFTHVDPDLRLKDSDAIFVDAIHSDSGVYGIKEAVGHADYYPNGGSQQPSCVFQTCSHSFAWRIYGASVTRPRAFPAVKCNSWEEFKKGRCGKEISYMGFAAEPTARGKFYLQTSGDYPFTLGEEGLKYKNNEGIVKNIQDTLFG</sequence>
<dbReference type="InterPro" id="IPR019748">
    <property type="entry name" value="FERM_central"/>
</dbReference>
<dbReference type="InterPro" id="IPR035963">
    <property type="entry name" value="FERM_2"/>
</dbReference>
<dbReference type="InterPro" id="IPR018979">
    <property type="entry name" value="FERM_N"/>
</dbReference>
<dbReference type="GO" id="GO:0070161">
    <property type="term" value="C:anchoring junction"/>
    <property type="evidence" value="ECO:0007669"/>
    <property type="project" value="UniProtKB-SubCell"/>
</dbReference>
<dbReference type="SMART" id="SM00295">
    <property type="entry name" value="B41"/>
    <property type="match status" value="1"/>
</dbReference>
<dbReference type="SMART" id="SM01196">
    <property type="entry name" value="FERM_C"/>
    <property type="match status" value="1"/>
</dbReference>
<keyword evidence="5" id="KW-0965">Cell junction</keyword>
<accession>A0A8J2VTX3</accession>
<dbReference type="InterPro" id="IPR000734">
    <property type="entry name" value="TAG_lipase"/>
</dbReference>
<comment type="similarity">
    <text evidence="3">Belongs to the AB hydrolase superfamily. Lipase family.</text>
</comment>
<dbReference type="InterPro" id="IPR019747">
    <property type="entry name" value="FERM_CS"/>
</dbReference>
<dbReference type="CDD" id="cd14473">
    <property type="entry name" value="FERM_B-lobe"/>
    <property type="match status" value="1"/>
</dbReference>
<comment type="caution">
    <text evidence="7">The sequence shown here is derived from an EMBL/GenBank/DDBJ whole genome shotgun (WGS) entry which is preliminary data.</text>
</comment>
<dbReference type="GO" id="GO:0016298">
    <property type="term" value="F:lipase activity"/>
    <property type="evidence" value="ECO:0007669"/>
    <property type="project" value="InterPro"/>
</dbReference>
<gene>
    <name evidence="7" type="ORF">DCHRY22_LOCUS9615</name>
</gene>
<dbReference type="GO" id="GO:0005576">
    <property type="term" value="C:extracellular region"/>
    <property type="evidence" value="ECO:0007669"/>
    <property type="project" value="UniProtKB-SubCell"/>
</dbReference>
<dbReference type="AlphaFoldDB" id="A0A8J2VTX3"/>
<evidence type="ECO:0000313" key="8">
    <source>
        <dbReference type="Proteomes" id="UP000789524"/>
    </source>
</evidence>
<evidence type="ECO:0000259" key="6">
    <source>
        <dbReference type="PROSITE" id="PS50057"/>
    </source>
</evidence>